<comment type="caution">
    <text evidence="11">The sequence shown here is derived from an EMBL/GenBank/DDBJ whole genome shotgun (WGS) entry which is preliminary data.</text>
</comment>
<dbReference type="PANTHER" id="PTHR35011">
    <property type="entry name" value="2,3-DIKETO-L-GULONATE TRAP TRANSPORTER SMALL PERMEASE PROTEIN YIAM"/>
    <property type="match status" value="1"/>
</dbReference>
<dbReference type="EMBL" id="SRLE01000009">
    <property type="protein sequence ID" value="TGD72762.1"/>
    <property type="molecule type" value="Genomic_DNA"/>
</dbReference>
<gene>
    <name evidence="11" type="ORF">E4634_14700</name>
</gene>
<evidence type="ECO:0000256" key="9">
    <source>
        <dbReference type="RuleBase" id="RU369079"/>
    </source>
</evidence>
<reference evidence="11 12" key="1">
    <citation type="submission" date="2019-04" db="EMBL/GenBank/DDBJ databases">
        <title>Taxonomy of novel Haliea sp. from mangrove soil of West Coast of India.</title>
        <authorList>
            <person name="Verma A."/>
            <person name="Kumar P."/>
            <person name="Krishnamurthi S."/>
        </authorList>
    </citation>
    <scope>NUCLEOTIDE SEQUENCE [LARGE SCALE GENOMIC DNA]</scope>
    <source>
        <strain evidence="11 12">SAOS-164</strain>
    </source>
</reference>
<evidence type="ECO:0000313" key="12">
    <source>
        <dbReference type="Proteomes" id="UP000298050"/>
    </source>
</evidence>
<comment type="subcellular location">
    <subcellularLocation>
        <location evidence="1 9">Cell inner membrane</location>
        <topology evidence="1 9">Multi-pass membrane protein</topology>
    </subcellularLocation>
</comment>
<comment type="subunit">
    <text evidence="9">The complex comprises the extracytoplasmic solute receptor protein and the two transmembrane proteins.</text>
</comment>
<feature type="transmembrane region" description="Helical" evidence="9">
    <location>
        <begin position="53"/>
        <end position="70"/>
    </location>
</feature>
<evidence type="ECO:0000256" key="1">
    <source>
        <dbReference type="ARBA" id="ARBA00004429"/>
    </source>
</evidence>
<evidence type="ECO:0000256" key="8">
    <source>
        <dbReference type="ARBA" id="ARBA00038436"/>
    </source>
</evidence>
<evidence type="ECO:0000259" key="10">
    <source>
        <dbReference type="Pfam" id="PF04290"/>
    </source>
</evidence>
<feature type="domain" description="Tripartite ATP-independent periplasmic transporters DctQ component" evidence="10">
    <location>
        <begin position="29"/>
        <end position="162"/>
    </location>
</feature>
<feature type="transmembrane region" description="Helical" evidence="9">
    <location>
        <begin position="91"/>
        <end position="117"/>
    </location>
</feature>
<feature type="transmembrane region" description="Helical" evidence="9">
    <location>
        <begin position="137"/>
        <end position="156"/>
    </location>
</feature>
<evidence type="ECO:0000256" key="7">
    <source>
        <dbReference type="ARBA" id="ARBA00023136"/>
    </source>
</evidence>
<keyword evidence="3" id="KW-1003">Cell membrane</keyword>
<dbReference type="OrthoDB" id="9795655at2"/>
<evidence type="ECO:0000313" key="11">
    <source>
        <dbReference type="EMBL" id="TGD72762.1"/>
    </source>
</evidence>
<evidence type="ECO:0000256" key="6">
    <source>
        <dbReference type="ARBA" id="ARBA00022989"/>
    </source>
</evidence>
<evidence type="ECO:0000256" key="4">
    <source>
        <dbReference type="ARBA" id="ARBA00022519"/>
    </source>
</evidence>
<name>A0A4Z0LZE3_9GAMM</name>
<dbReference type="RefSeq" id="WP_135445192.1">
    <property type="nucleotide sequence ID" value="NZ_SRLE01000009.1"/>
</dbReference>
<organism evidence="11 12">
    <name type="scientific">Mangrovimicrobium sediminis</name>
    <dbReference type="NCBI Taxonomy" id="2562682"/>
    <lineage>
        <taxon>Bacteria</taxon>
        <taxon>Pseudomonadati</taxon>
        <taxon>Pseudomonadota</taxon>
        <taxon>Gammaproteobacteria</taxon>
        <taxon>Cellvibrionales</taxon>
        <taxon>Halieaceae</taxon>
        <taxon>Mangrovimicrobium</taxon>
    </lineage>
</organism>
<comment type="function">
    <text evidence="9">Part of the tripartite ATP-independent periplasmic (TRAP) transport system.</text>
</comment>
<feature type="transmembrane region" description="Helical" evidence="9">
    <location>
        <begin position="21"/>
        <end position="41"/>
    </location>
</feature>
<dbReference type="GO" id="GO:0005886">
    <property type="term" value="C:plasma membrane"/>
    <property type="evidence" value="ECO:0007669"/>
    <property type="project" value="UniProtKB-SubCell"/>
</dbReference>
<dbReference type="InterPro" id="IPR007387">
    <property type="entry name" value="TRAP_DctQ"/>
</dbReference>
<accession>A0A4Z0LZE3</accession>
<dbReference type="GO" id="GO:0022857">
    <property type="term" value="F:transmembrane transporter activity"/>
    <property type="evidence" value="ECO:0007669"/>
    <property type="project" value="UniProtKB-UniRule"/>
</dbReference>
<sequence length="170" mass="18409">MGLADRLVQSIDRFTGASGRLLAWLALAMALLTTVIVVARYGFNTGSIPAQESVTYMHACLFLLGAGYALKSGAHVRVDIFYRNFSPRGKAWVNALGGVVFLIPLCLFIVGASWGFVTESWGMRETSTESGGLPFVYLLKTLIPLMALNLLLQGVAETLRALLVLRRGEA</sequence>
<dbReference type="Proteomes" id="UP000298050">
    <property type="component" value="Unassembled WGS sequence"/>
</dbReference>
<keyword evidence="6 9" id="KW-1133">Transmembrane helix</keyword>
<evidence type="ECO:0000256" key="3">
    <source>
        <dbReference type="ARBA" id="ARBA00022475"/>
    </source>
</evidence>
<protein>
    <recommendedName>
        <fullName evidence="9">TRAP transporter small permease protein</fullName>
    </recommendedName>
</protein>
<evidence type="ECO:0000256" key="5">
    <source>
        <dbReference type="ARBA" id="ARBA00022692"/>
    </source>
</evidence>
<keyword evidence="5 9" id="KW-0812">Transmembrane</keyword>
<keyword evidence="4 9" id="KW-0997">Cell inner membrane</keyword>
<dbReference type="Pfam" id="PF04290">
    <property type="entry name" value="DctQ"/>
    <property type="match status" value="1"/>
</dbReference>
<evidence type="ECO:0000256" key="2">
    <source>
        <dbReference type="ARBA" id="ARBA00022448"/>
    </source>
</evidence>
<dbReference type="PANTHER" id="PTHR35011:SF4">
    <property type="entry name" value="SLL1102 PROTEIN"/>
    <property type="match status" value="1"/>
</dbReference>
<keyword evidence="12" id="KW-1185">Reference proteome</keyword>
<keyword evidence="7 9" id="KW-0472">Membrane</keyword>
<comment type="similarity">
    <text evidence="8 9">Belongs to the TRAP transporter small permease family.</text>
</comment>
<dbReference type="AlphaFoldDB" id="A0A4Z0LZE3"/>
<proteinExistence type="inferred from homology"/>
<keyword evidence="2 9" id="KW-0813">Transport</keyword>
<dbReference type="InterPro" id="IPR055348">
    <property type="entry name" value="DctQ"/>
</dbReference>